<gene>
    <name evidence="1" type="ORF">JJL49_09340</name>
</gene>
<dbReference type="Proteomes" id="UP000633731">
    <property type="component" value="Unassembled WGS sequence"/>
</dbReference>
<organism evidence="1 2">
    <name type="scientific">Enterobacter agglomerans</name>
    <name type="common">Erwinia herbicola</name>
    <name type="synonym">Pantoea agglomerans</name>
    <dbReference type="NCBI Taxonomy" id="549"/>
    <lineage>
        <taxon>Bacteria</taxon>
        <taxon>Pseudomonadati</taxon>
        <taxon>Pseudomonadota</taxon>
        <taxon>Gammaproteobacteria</taxon>
        <taxon>Enterobacterales</taxon>
        <taxon>Erwiniaceae</taxon>
        <taxon>Pantoea</taxon>
        <taxon>Pantoea agglomerans group</taxon>
    </lineage>
</organism>
<proteinExistence type="predicted"/>
<keyword evidence="2" id="KW-1185">Reference proteome</keyword>
<evidence type="ECO:0000313" key="2">
    <source>
        <dbReference type="Proteomes" id="UP000633731"/>
    </source>
</evidence>
<reference evidence="1" key="1">
    <citation type="submission" date="2021-01" db="EMBL/GenBank/DDBJ databases">
        <title>Draft genome of Pantoea agglomerans Eh 335.</title>
        <authorList>
            <person name="Emsley S.A."/>
            <person name="Oline D.K."/>
            <person name="Saw J.H."/>
            <person name="Ushijima B."/>
            <person name="Videau P."/>
            <person name="Koyack M.J."/>
        </authorList>
    </citation>
    <scope>NUCLEOTIDE SEQUENCE</scope>
    <source>
        <strain evidence="1">Eh 335</strain>
    </source>
</reference>
<evidence type="ECO:0000313" key="1">
    <source>
        <dbReference type="EMBL" id="MBK4725428.1"/>
    </source>
</evidence>
<comment type="caution">
    <text evidence="1">The sequence shown here is derived from an EMBL/GenBank/DDBJ whole genome shotgun (WGS) entry which is preliminary data.</text>
</comment>
<accession>A0ACC5RM58</accession>
<protein>
    <submittedName>
        <fullName evidence="1">Uncharacterized protein</fullName>
    </submittedName>
</protein>
<name>A0ACC5RM58_ENTAG</name>
<dbReference type="EMBL" id="JAEOXF010000004">
    <property type="protein sequence ID" value="MBK4725428.1"/>
    <property type="molecule type" value="Genomic_DNA"/>
</dbReference>
<sequence>MHKSVKVFSGIIIVVSAALACAWPYIKMEFSRSAHYTEQDKREYRFYTPDILKNIPRISPQYDFDFANITGPASHVYAIRFYDIDNVSKIDAYLNRMGYKKQDSCHIEAVCWRSNDPQEVITVSKLENPEALLVSVIYTF</sequence>